<name>A0A8J5YDM1_9ROSI</name>
<dbReference type="Pfam" id="PF24924">
    <property type="entry name" value="DUF7745"/>
    <property type="match status" value="2"/>
</dbReference>
<keyword evidence="1" id="KW-0175">Coiled coil</keyword>
<dbReference type="PANTHER" id="PTHR48200:SF1">
    <property type="entry name" value="AMINOTRANSFERASE-LIKE PLANT MOBILE DOMAIN-CONTAINING PROTEIN"/>
    <property type="match status" value="1"/>
</dbReference>
<evidence type="ECO:0000313" key="4">
    <source>
        <dbReference type="Proteomes" id="UP000701853"/>
    </source>
</evidence>
<gene>
    <name evidence="3" type="ORF">CXB51_024592</name>
</gene>
<feature type="domain" description="DUF7745" evidence="2">
    <location>
        <begin position="63"/>
        <end position="215"/>
    </location>
</feature>
<protein>
    <recommendedName>
        <fullName evidence="2">DUF7745 domain-containing protein</fullName>
    </recommendedName>
</protein>
<sequence>MENEFLSKVEDNAAVRAWFEKLQTEKGDSLTEGYTSELQNFTRIIVTQNELQELKDIWTSWDEGTKQLFYQSYGDIPYLLDVKVDKRLFRGMAQFWNAAYNCFTFGEIDLVPILEEYTALLRSPKAQVRKIYAKLTNSQTFAKRLVNILGMSESWVTARIQQKGDSKCVPWENLKDLILTHPDEKKRIEIFALSIYGLAIFPRVLRHVDDAKIDKVSYRVFSEGYSPLKEEIVMQRRDDISEEKWIEILQNLKEGDVEWRAFWMVPDEILYRCGDYNWVPLLGIWGATGYTPLLALRQYKSRQFIPTTHELAQCELPYKGDHYRKKVRELKRVNDNIPRPSSESTRPTEEQLQIAPSELEIIKQDFEKKSSEFGKKIDQLEEEKMHLKLEKHADPLELVVSRAGHLKRRRFGAGDLAAKRHRFNPGFLTHHRRRHACHFPHHGRCPKARGKKASPPFWIWFQRRDPGFGCQTRVEAGDGVLAAVAK</sequence>
<evidence type="ECO:0000313" key="3">
    <source>
        <dbReference type="EMBL" id="KAG8480527.1"/>
    </source>
</evidence>
<dbReference type="AlphaFoldDB" id="A0A8J5YDM1"/>
<evidence type="ECO:0000256" key="1">
    <source>
        <dbReference type="SAM" id="Coils"/>
    </source>
</evidence>
<dbReference type="InterPro" id="IPR056647">
    <property type="entry name" value="DUF7745"/>
</dbReference>
<dbReference type="Proteomes" id="UP000701853">
    <property type="component" value="Chromosome 10"/>
</dbReference>
<dbReference type="EMBL" id="JAHUZN010000010">
    <property type="protein sequence ID" value="KAG8480527.1"/>
    <property type="molecule type" value="Genomic_DNA"/>
</dbReference>
<proteinExistence type="predicted"/>
<comment type="caution">
    <text evidence="3">The sequence shown here is derived from an EMBL/GenBank/DDBJ whole genome shotgun (WGS) entry which is preliminary data.</text>
</comment>
<feature type="domain" description="DUF7745" evidence="2">
    <location>
        <begin position="238"/>
        <end position="344"/>
    </location>
</feature>
<reference evidence="3 4" key="1">
    <citation type="journal article" date="2021" name="bioRxiv">
        <title>The Gossypium anomalum genome as a resource for cotton improvement and evolutionary analysis of hybrid incompatibility.</title>
        <authorList>
            <person name="Grover C.E."/>
            <person name="Yuan D."/>
            <person name="Arick M.A."/>
            <person name="Miller E.R."/>
            <person name="Hu G."/>
            <person name="Peterson D.G."/>
            <person name="Wendel J.F."/>
            <person name="Udall J.A."/>
        </authorList>
    </citation>
    <scope>NUCLEOTIDE SEQUENCE [LARGE SCALE GENOMIC DNA]</scope>
    <source>
        <strain evidence="3">JFW-Udall</strain>
        <tissue evidence="3">Leaf</tissue>
    </source>
</reference>
<dbReference type="PANTHER" id="PTHR48200">
    <property type="entry name" value="PROTEIN, PUTATIVE-RELATED"/>
    <property type="match status" value="1"/>
</dbReference>
<accession>A0A8J5YDM1</accession>
<keyword evidence="4" id="KW-1185">Reference proteome</keyword>
<feature type="coiled-coil region" evidence="1">
    <location>
        <begin position="363"/>
        <end position="390"/>
    </location>
</feature>
<organism evidence="3 4">
    <name type="scientific">Gossypium anomalum</name>
    <dbReference type="NCBI Taxonomy" id="47600"/>
    <lineage>
        <taxon>Eukaryota</taxon>
        <taxon>Viridiplantae</taxon>
        <taxon>Streptophyta</taxon>
        <taxon>Embryophyta</taxon>
        <taxon>Tracheophyta</taxon>
        <taxon>Spermatophyta</taxon>
        <taxon>Magnoliopsida</taxon>
        <taxon>eudicotyledons</taxon>
        <taxon>Gunneridae</taxon>
        <taxon>Pentapetalae</taxon>
        <taxon>rosids</taxon>
        <taxon>malvids</taxon>
        <taxon>Malvales</taxon>
        <taxon>Malvaceae</taxon>
        <taxon>Malvoideae</taxon>
        <taxon>Gossypium</taxon>
    </lineage>
</organism>
<evidence type="ECO:0000259" key="2">
    <source>
        <dbReference type="Pfam" id="PF24924"/>
    </source>
</evidence>